<evidence type="ECO:0000256" key="1">
    <source>
        <dbReference type="ARBA" id="ARBA00009291"/>
    </source>
</evidence>
<dbReference type="AlphaFoldDB" id="A0A383USC0"/>
<evidence type="ECO:0008006" key="7">
    <source>
        <dbReference type="Google" id="ProtNLM"/>
    </source>
</evidence>
<dbReference type="EMBL" id="UNSH01000045">
    <property type="protein sequence ID" value="SZF02777.1"/>
    <property type="molecule type" value="Genomic_DNA"/>
</dbReference>
<name>A0A383USC0_BLUHO</name>
<proteinExistence type="inferred from homology"/>
<feature type="compositionally biased region" description="Acidic residues" evidence="4">
    <location>
        <begin position="418"/>
        <end position="442"/>
    </location>
</feature>
<evidence type="ECO:0000256" key="3">
    <source>
        <dbReference type="SAM" id="Coils"/>
    </source>
</evidence>
<dbReference type="VEuPathDB" id="FungiDB:BLGHR1_13563"/>
<organism evidence="5 6">
    <name type="scientific">Blumeria hordei</name>
    <name type="common">Barley powdery mildew</name>
    <name type="synonym">Blumeria graminis f. sp. hordei</name>
    <dbReference type="NCBI Taxonomy" id="2867405"/>
    <lineage>
        <taxon>Eukaryota</taxon>
        <taxon>Fungi</taxon>
        <taxon>Dikarya</taxon>
        <taxon>Ascomycota</taxon>
        <taxon>Pezizomycotina</taxon>
        <taxon>Leotiomycetes</taxon>
        <taxon>Erysiphales</taxon>
        <taxon>Erysiphaceae</taxon>
        <taxon>Blumeria</taxon>
    </lineage>
</organism>
<sequence>MDIKSLQTASLYINSQLLSRGLLRHDHDIDFAHPDSEKSGLDTTMGRIIGVINDLILRRDRDAAQREDLINANSTLRSDAQRFNIEVDRLKEAKNELGRKLAIAEAEKKAYEDKQKTSETRERSLKIEVEKLRGTVSQIRAMCAVECRKREKMVEGLKKSLGDASRIRGGNKTTSSREIIVTAGINEAQPTKSTTSVEAEGYQLHMETNEFLTELAGGLSEENEYLLDLIRRTLDSLKKLSGWNQQTENMMVVAEVEEKNLKEDLEAVMTHIQKLLTNPGFVPLEEVEIREEEILRLREGWEYMETRWKEAVSLMDIWKKRMMHGSERTDTEELKVDRCLDPRRPSNNDAIPFHLSTVREESEVEDEDKSQETIRAKNKRNQLQKTDRHGRIETDLSSEMLTQGDIEESDEDDKKYQEEDDEDEVDDYCDYGENEREEENKEEDYNHDVDFDNEVQLFEENHYNSDEEELRFSEEGNESEFQEEGENEGQDYRQEQKLQVSFRNSPQVHPINEMKGYCTSTQPQITTHVDDGLNTSSENDRDSLLPKLYSPLKNNTKFSVLNPAHKRCPSLPVKTNKANICQMASPAPPRDNKFTKNLLFSKQSLPTLKHPVSISKPRLTPQKHISTPTSIAKHTKLKAQKNQAFTPIPKLKPDNKISLPRSHRLPVPPTPVTIASISAKLASSKCNADAARVRAKLNATRSARNHRSAANKHQSLQASKLRDCGSPEPNTVISDDSPLSDYSATTKDPSEKAWDLSESSFSSHGTMGDEYPGDGCSRKRKAKDLHAKETGRSNRRKSTLSSCELESLIHGK</sequence>
<feature type="compositionally biased region" description="Basic and acidic residues" evidence="4">
    <location>
        <begin position="385"/>
        <end position="394"/>
    </location>
</feature>
<dbReference type="InterPro" id="IPR021622">
    <property type="entry name" value="Afadin/alpha-actinin-bd"/>
</dbReference>
<comment type="similarity">
    <text evidence="1">Belongs to the ADIP family.</text>
</comment>
<evidence type="ECO:0000256" key="4">
    <source>
        <dbReference type="SAM" id="MobiDB-lite"/>
    </source>
</evidence>
<evidence type="ECO:0000256" key="2">
    <source>
        <dbReference type="ARBA" id="ARBA00023054"/>
    </source>
</evidence>
<evidence type="ECO:0000313" key="6">
    <source>
        <dbReference type="Proteomes" id="UP000275772"/>
    </source>
</evidence>
<feature type="region of interest" description="Disordered" evidence="4">
    <location>
        <begin position="460"/>
        <end position="493"/>
    </location>
</feature>
<gene>
    <name evidence="5" type="ORF">BLGHR1_13563</name>
</gene>
<feature type="region of interest" description="Disordered" evidence="4">
    <location>
        <begin position="698"/>
        <end position="812"/>
    </location>
</feature>
<protein>
    <recommendedName>
        <fullName evidence="7">NIMA interactive protein</fullName>
    </recommendedName>
</protein>
<feature type="coiled-coil region" evidence="3">
    <location>
        <begin position="73"/>
        <end position="121"/>
    </location>
</feature>
<feature type="compositionally biased region" description="Acidic residues" evidence="4">
    <location>
        <begin position="475"/>
        <end position="489"/>
    </location>
</feature>
<evidence type="ECO:0000313" key="5">
    <source>
        <dbReference type="EMBL" id="SZF02777.1"/>
    </source>
</evidence>
<feature type="region of interest" description="Disordered" evidence="4">
    <location>
        <begin position="326"/>
        <end position="448"/>
    </location>
</feature>
<keyword evidence="2 3" id="KW-0175">Coiled coil</keyword>
<feature type="compositionally biased region" description="Basic and acidic residues" evidence="4">
    <location>
        <begin position="460"/>
        <end position="474"/>
    </location>
</feature>
<dbReference type="Pfam" id="PF11559">
    <property type="entry name" value="ADIP"/>
    <property type="match status" value="1"/>
</dbReference>
<dbReference type="Proteomes" id="UP000275772">
    <property type="component" value="Unassembled WGS sequence"/>
</dbReference>
<accession>A0A383USC0</accession>
<reference evidence="5 6" key="1">
    <citation type="submission" date="2017-11" db="EMBL/GenBank/DDBJ databases">
        <authorList>
            <person name="Kracher B."/>
        </authorList>
    </citation>
    <scope>NUCLEOTIDE SEQUENCE [LARGE SCALE GENOMIC DNA]</scope>
    <source>
        <strain evidence="5 6">RACE1</strain>
    </source>
</reference>
<feature type="compositionally biased region" description="Basic and acidic residues" evidence="4">
    <location>
        <begin position="326"/>
        <end position="346"/>
    </location>
</feature>